<gene>
    <name evidence="1" type="ORF">EZS28_042298</name>
</gene>
<dbReference type="SUPFAM" id="SSF48371">
    <property type="entry name" value="ARM repeat"/>
    <property type="match status" value="1"/>
</dbReference>
<reference evidence="1 2" key="1">
    <citation type="submission" date="2019-03" db="EMBL/GenBank/DDBJ databases">
        <title>Single cell metagenomics reveals metabolic interactions within the superorganism composed of flagellate Streblomastix strix and complex community of Bacteroidetes bacteria on its surface.</title>
        <authorList>
            <person name="Treitli S.C."/>
            <person name="Kolisko M."/>
            <person name="Husnik F."/>
            <person name="Keeling P."/>
            <person name="Hampl V."/>
        </authorList>
    </citation>
    <scope>NUCLEOTIDE SEQUENCE [LARGE SCALE GENOMIC DNA]</scope>
    <source>
        <strain evidence="1">ST1C</strain>
    </source>
</reference>
<sequence length="207" mass="24368">MYVIRLGIVDSLLQILITHNINSITIQFCSAFFYLSIFLPKQLENQILIKKANPALISIFIHGDVEVEIIAIASIHNRITECIEDTEKDKLYQLFDEIQGCNDVSKIYEVFIRNMNKHTRDFCLVCIGYLYRSREIRDQKMRSDIIQNLKLLTDDSDNQSKTWYIICYKSSIVESSQSFRDSQKRSSQTDQKMLEKRIKWKLGRKIK</sequence>
<dbReference type="EMBL" id="SNRW01024560">
    <property type="protein sequence ID" value="KAA6362176.1"/>
    <property type="molecule type" value="Genomic_DNA"/>
</dbReference>
<evidence type="ECO:0000313" key="2">
    <source>
        <dbReference type="Proteomes" id="UP000324800"/>
    </source>
</evidence>
<accession>A0A5J4TUK6</accession>
<name>A0A5J4TUK6_9EUKA</name>
<organism evidence="1 2">
    <name type="scientific">Streblomastix strix</name>
    <dbReference type="NCBI Taxonomy" id="222440"/>
    <lineage>
        <taxon>Eukaryota</taxon>
        <taxon>Metamonada</taxon>
        <taxon>Preaxostyla</taxon>
        <taxon>Oxymonadida</taxon>
        <taxon>Streblomastigidae</taxon>
        <taxon>Streblomastix</taxon>
    </lineage>
</organism>
<comment type="caution">
    <text evidence="1">The sequence shown here is derived from an EMBL/GenBank/DDBJ whole genome shotgun (WGS) entry which is preliminary data.</text>
</comment>
<protein>
    <submittedName>
        <fullName evidence="1">Uncharacterized protein</fullName>
    </submittedName>
</protein>
<dbReference type="Proteomes" id="UP000324800">
    <property type="component" value="Unassembled WGS sequence"/>
</dbReference>
<evidence type="ECO:0000313" key="1">
    <source>
        <dbReference type="EMBL" id="KAA6362176.1"/>
    </source>
</evidence>
<proteinExistence type="predicted"/>
<dbReference type="AlphaFoldDB" id="A0A5J4TUK6"/>
<dbReference type="InterPro" id="IPR016024">
    <property type="entry name" value="ARM-type_fold"/>
</dbReference>